<sequence>MIYIKFITYYVGNNQQIEVIIIETNYDKLREIIKEAIEDSFINMSINISKSKPNIRESITTNSNELNSLGSYNKLTLTIAEAAELTGIGKGKLMELAHSKNSDFPVFRVGSKFLINRDKLIEWLNKLSIERRIL</sequence>
<evidence type="ECO:0000313" key="3">
    <source>
        <dbReference type="Proteomes" id="UP001057868"/>
    </source>
</evidence>
<dbReference type="InterPro" id="IPR010093">
    <property type="entry name" value="SinI_DNA-bd"/>
</dbReference>
<protein>
    <recommendedName>
        <fullName evidence="1">Helix-turn-helix domain-containing protein</fullName>
    </recommendedName>
</protein>
<gene>
    <name evidence="2" type="ORF">CFOLD11_04870</name>
</gene>
<proteinExistence type="predicted"/>
<feature type="domain" description="Helix-turn-helix" evidence="1">
    <location>
        <begin position="77"/>
        <end position="126"/>
    </location>
</feature>
<evidence type="ECO:0000259" key="1">
    <source>
        <dbReference type="Pfam" id="PF12728"/>
    </source>
</evidence>
<name>A0A9W5XZ20_9CLOT</name>
<accession>A0A9W5XZ20</accession>
<reference evidence="2" key="1">
    <citation type="journal article" date="2023" name="Int. J. Syst. Evol. Microbiol.">
        <title>&lt;i&gt;Clostridium folliculivorans&lt;/i&gt; sp. nov., isolated from soil samples of an organic paddy in Japan.</title>
        <authorList>
            <person name="Tazawa J."/>
            <person name="Kobayashi H."/>
            <person name="Tanizawa Y."/>
            <person name="Uchino A."/>
            <person name="Tanaka F."/>
            <person name="Urashima Y."/>
            <person name="Miura S."/>
            <person name="Sakamoto M."/>
            <person name="Ohkuma M."/>
            <person name="Tohno M."/>
        </authorList>
    </citation>
    <scope>NUCLEOTIDE SEQUENCE</scope>
    <source>
        <strain evidence="2">D1-1</strain>
    </source>
</reference>
<dbReference type="InterPro" id="IPR038148">
    <property type="entry name" value="Tn1545/Tn916_Xis"/>
</dbReference>
<dbReference type="EMBL" id="BQXY01000001">
    <property type="protein sequence ID" value="GKU23661.1"/>
    <property type="molecule type" value="Genomic_DNA"/>
</dbReference>
<keyword evidence="3" id="KW-1185">Reference proteome</keyword>
<dbReference type="InterPro" id="IPR041657">
    <property type="entry name" value="HTH_17"/>
</dbReference>
<comment type="caution">
    <text evidence="2">The sequence shown here is derived from an EMBL/GenBank/DDBJ whole genome shotgun (WGS) entry which is preliminary data.</text>
</comment>
<dbReference type="AlphaFoldDB" id="A0A9W5XZ20"/>
<organism evidence="2 3">
    <name type="scientific">Clostridium folliculivorans</name>
    <dbReference type="NCBI Taxonomy" id="2886038"/>
    <lineage>
        <taxon>Bacteria</taxon>
        <taxon>Bacillati</taxon>
        <taxon>Bacillota</taxon>
        <taxon>Clostridia</taxon>
        <taxon>Eubacteriales</taxon>
        <taxon>Clostridiaceae</taxon>
        <taxon>Clostridium</taxon>
    </lineage>
</organism>
<dbReference type="NCBIfam" id="TIGR01764">
    <property type="entry name" value="excise"/>
    <property type="match status" value="1"/>
</dbReference>
<dbReference type="Gene3D" id="3.90.105.50">
    <property type="match status" value="1"/>
</dbReference>
<dbReference type="Proteomes" id="UP001057868">
    <property type="component" value="Unassembled WGS sequence"/>
</dbReference>
<dbReference type="Pfam" id="PF12728">
    <property type="entry name" value="HTH_17"/>
    <property type="match status" value="1"/>
</dbReference>
<dbReference type="GO" id="GO:0003677">
    <property type="term" value="F:DNA binding"/>
    <property type="evidence" value="ECO:0007669"/>
    <property type="project" value="InterPro"/>
</dbReference>
<evidence type="ECO:0000313" key="2">
    <source>
        <dbReference type="EMBL" id="GKU23661.1"/>
    </source>
</evidence>